<dbReference type="InterPro" id="IPR036396">
    <property type="entry name" value="Cyt_P450_sf"/>
</dbReference>
<dbReference type="Gene3D" id="1.10.630.10">
    <property type="entry name" value="Cytochrome P450"/>
    <property type="match status" value="1"/>
</dbReference>
<evidence type="ECO:0000256" key="2">
    <source>
        <dbReference type="ARBA" id="ARBA00010617"/>
    </source>
</evidence>
<keyword evidence="6 7" id="KW-0349">Heme</keyword>
<reference evidence="8" key="1">
    <citation type="submission" date="2021-02" db="EMBL/GenBank/DDBJ databases">
        <authorList>
            <person name="Nieuwenhuis M."/>
            <person name="Van De Peppel L.J.J."/>
        </authorList>
    </citation>
    <scope>NUCLEOTIDE SEQUENCE</scope>
    <source>
        <strain evidence="8">D49</strain>
    </source>
</reference>
<name>A0A9P7KGN6_9AGAR</name>
<sequence>MIEELRKAPDDQVSFLEAAADSVQTVHTMGKEILLDPYHIPVIRSSLTRHLVACFPEVQDELAMAFAERLPPNEEWASMTVLPTVMQIVSQTSNRISSAGRNVDYQSLNITFTIDVMNAARIINLFPDILKPLAGRFLSDVPTTINRAMRHLEPIILERLHQEEQYGKEWPGKPNDFLSWLIDQAEGEQRTPRQLTMRILVTNFAAIHTTSMAFTQALLNLAAYPSHVPELREEVEAVIKEEGLTKISLNKMRKVDSFVKESMRLGSGSAVSMERKLLKDFTFSDGTFVPKGHVITVASFATHHDEENYSDPNMFDGFRFARMSDSENEAFNRHQAVTLASEYVVFGNGRHACPGRFFAVNELKAFLVHVLLNYDVKLIDQNERPADLWYSYWSSPDPKAEIMYRKRRV</sequence>
<dbReference type="InterPro" id="IPR017972">
    <property type="entry name" value="Cyt_P450_CS"/>
</dbReference>
<dbReference type="CDD" id="cd11041">
    <property type="entry name" value="CYP503A1-like"/>
    <property type="match status" value="1"/>
</dbReference>
<evidence type="ECO:0000256" key="7">
    <source>
        <dbReference type="RuleBase" id="RU000461"/>
    </source>
</evidence>
<evidence type="ECO:0000256" key="1">
    <source>
        <dbReference type="ARBA" id="ARBA00001971"/>
    </source>
</evidence>
<comment type="similarity">
    <text evidence="2 7">Belongs to the cytochrome P450 family.</text>
</comment>
<dbReference type="SUPFAM" id="SSF48264">
    <property type="entry name" value="Cytochrome P450"/>
    <property type="match status" value="1"/>
</dbReference>
<keyword evidence="3 6" id="KW-0479">Metal-binding</keyword>
<evidence type="ECO:0000256" key="6">
    <source>
        <dbReference type="PIRSR" id="PIRSR602403-1"/>
    </source>
</evidence>
<comment type="caution">
    <text evidence="8">The sequence shown here is derived from an EMBL/GenBank/DDBJ whole genome shotgun (WGS) entry which is preliminary data.</text>
</comment>
<evidence type="ECO:0000256" key="5">
    <source>
        <dbReference type="ARBA" id="ARBA00023004"/>
    </source>
</evidence>
<evidence type="ECO:0000313" key="9">
    <source>
        <dbReference type="Proteomes" id="UP000717328"/>
    </source>
</evidence>
<gene>
    <name evidence="8" type="ORF">H0H81_007721</name>
</gene>
<keyword evidence="4 7" id="KW-0560">Oxidoreductase</keyword>
<dbReference type="GO" id="GO:0005506">
    <property type="term" value="F:iron ion binding"/>
    <property type="evidence" value="ECO:0007669"/>
    <property type="project" value="InterPro"/>
</dbReference>
<dbReference type="EMBL" id="JABCKI010000207">
    <property type="protein sequence ID" value="KAG5651716.1"/>
    <property type="molecule type" value="Genomic_DNA"/>
</dbReference>
<evidence type="ECO:0000256" key="3">
    <source>
        <dbReference type="ARBA" id="ARBA00022723"/>
    </source>
</evidence>
<proteinExistence type="inferred from homology"/>
<dbReference type="PANTHER" id="PTHR46206">
    <property type="entry name" value="CYTOCHROME P450"/>
    <property type="match status" value="1"/>
</dbReference>
<dbReference type="Pfam" id="PF00067">
    <property type="entry name" value="p450"/>
    <property type="match status" value="1"/>
</dbReference>
<reference evidence="8" key="2">
    <citation type="submission" date="2021-10" db="EMBL/GenBank/DDBJ databases">
        <title>Phylogenomics reveals ancestral predisposition of the termite-cultivated fungus Termitomyces towards a domesticated lifestyle.</title>
        <authorList>
            <person name="Auxier B."/>
            <person name="Grum-Grzhimaylo A."/>
            <person name="Cardenas M.E."/>
            <person name="Lodge J.D."/>
            <person name="Laessoe T."/>
            <person name="Pedersen O."/>
            <person name="Smith M.E."/>
            <person name="Kuyper T.W."/>
            <person name="Franco-Molano E.A."/>
            <person name="Baroni T.J."/>
            <person name="Aanen D.K."/>
        </authorList>
    </citation>
    <scope>NUCLEOTIDE SEQUENCE</scope>
    <source>
        <strain evidence="8">D49</strain>
    </source>
</reference>
<dbReference type="InterPro" id="IPR002403">
    <property type="entry name" value="Cyt_P450_E_grp-IV"/>
</dbReference>
<keyword evidence="9" id="KW-1185">Reference proteome</keyword>
<keyword evidence="5 6" id="KW-0408">Iron</keyword>
<organism evidence="8 9">
    <name type="scientific">Sphagnurus paluster</name>
    <dbReference type="NCBI Taxonomy" id="117069"/>
    <lineage>
        <taxon>Eukaryota</taxon>
        <taxon>Fungi</taxon>
        <taxon>Dikarya</taxon>
        <taxon>Basidiomycota</taxon>
        <taxon>Agaricomycotina</taxon>
        <taxon>Agaricomycetes</taxon>
        <taxon>Agaricomycetidae</taxon>
        <taxon>Agaricales</taxon>
        <taxon>Tricholomatineae</taxon>
        <taxon>Lyophyllaceae</taxon>
        <taxon>Sphagnurus</taxon>
    </lineage>
</organism>
<dbReference type="PRINTS" id="PR00465">
    <property type="entry name" value="EP450IV"/>
</dbReference>
<dbReference type="PROSITE" id="PS00086">
    <property type="entry name" value="CYTOCHROME_P450"/>
    <property type="match status" value="1"/>
</dbReference>
<dbReference type="GO" id="GO:0016705">
    <property type="term" value="F:oxidoreductase activity, acting on paired donors, with incorporation or reduction of molecular oxygen"/>
    <property type="evidence" value="ECO:0007669"/>
    <property type="project" value="InterPro"/>
</dbReference>
<evidence type="ECO:0000256" key="4">
    <source>
        <dbReference type="ARBA" id="ARBA00023002"/>
    </source>
</evidence>
<evidence type="ECO:0008006" key="10">
    <source>
        <dbReference type="Google" id="ProtNLM"/>
    </source>
</evidence>
<keyword evidence="7" id="KW-0503">Monooxygenase</keyword>
<dbReference type="GO" id="GO:0020037">
    <property type="term" value="F:heme binding"/>
    <property type="evidence" value="ECO:0007669"/>
    <property type="project" value="InterPro"/>
</dbReference>
<dbReference type="AlphaFoldDB" id="A0A9P7KGN6"/>
<dbReference type="Proteomes" id="UP000717328">
    <property type="component" value="Unassembled WGS sequence"/>
</dbReference>
<comment type="cofactor">
    <cofactor evidence="1 6">
        <name>heme</name>
        <dbReference type="ChEBI" id="CHEBI:30413"/>
    </cofactor>
</comment>
<protein>
    <recommendedName>
        <fullName evidence="10">Cytochrome P450</fullName>
    </recommendedName>
</protein>
<dbReference type="InterPro" id="IPR001128">
    <property type="entry name" value="Cyt_P450"/>
</dbReference>
<dbReference type="OrthoDB" id="1844152at2759"/>
<dbReference type="GO" id="GO:0004497">
    <property type="term" value="F:monooxygenase activity"/>
    <property type="evidence" value="ECO:0007669"/>
    <property type="project" value="UniProtKB-KW"/>
</dbReference>
<evidence type="ECO:0000313" key="8">
    <source>
        <dbReference type="EMBL" id="KAG5651716.1"/>
    </source>
</evidence>
<feature type="binding site" description="axial binding residue" evidence="6">
    <location>
        <position position="353"/>
    </location>
    <ligand>
        <name>heme</name>
        <dbReference type="ChEBI" id="CHEBI:30413"/>
    </ligand>
    <ligandPart>
        <name>Fe</name>
        <dbReference type="ChEBI" id="CHEBI:18248"/>
    </ligandPart>
</feature>
<accession>A0A9P7KGN6</accession>